<feature type="domain" description="CopC" evidence="5">
    <location>
        <begin position="28"/>
        <end position="121"/>
    </location>
</feature>
<dbReference type="GO" id="GO:0030313">
    <property type="term" value="C:cell envelope"/>
    <property type="evidence" value="ECO:0007669"/>
    <property type="project" value="UniProtKB-SubCell"/>
</dbReference>
<evidence type="ECO:0000259" key="5">
    <source>
        <dbReference type="Pfam" id="PF04234"/>
    </source>
</evidence>
<accession>A0A2U1SQU3</accession>
<dbReference type="GO" id="GO:0005886">
    <property type="term" value="C:plasma membrane"/>
    <property type="evidence" value="ECO:0007669"/>
    <property type="project" value="TreeGrafter"/>
</dbReference>
<organism evidence="6 7">
    <name type="scientific">Methylosinus sporium</name>
    <dbReference type="NCBI Taxonomy" id="428"/>
    <lineage>
        <taxon>Bacteria</taxon>
        <taxon>Pseudomonadati</taxon>
        <taxon>Pseudomonadota</taxon>
        <taxon>Alphaproteobacteria</taxon>
        <taxon>Hyphomicrobiales</taxon>
        <taxon>Methylocystaceae</taxon>
        <taxon>Methylosinus</taxon>
    </lineage>
</organism>
<dbReference type="OrthoDB" id="9796814at2"/>
<dbReference type="GO" id="GO:0006825">
    <property type="term" value="P:copper ion transport"/>
    <property type="evidence" value="ECO:0007669"/>
    <property type="project" value="InterPro"/>
</dbReference>
<dbReference type="InterPro" id="IPR032694">
    <property type="entry name" value="CopC/D"/>
</dbReference>
<dbReference type="PANTHER" id="PTHR34820">
    <property type="entry name" value="INNER MEMBRANE PROTEIN YEBZ"/>
    <property type="match status" value="1"/>
</dbReference>
<protein>
    <submittedName>
        <fullName evidence="6">Copper resistance protein CopC</fullName>
    </submittedName>
</protein>
<dbReference type="Proteomes" id="UP000245137">
    <property type="component" value="Unassembled WGS sequence"/>
</dbReference>
<evidence type="ECO:0000313" key="7">
    <source>
        <dbReference type="Proteomes" id="UP000245137"/>
    </source>
</evidence>
<dbReference type="GO" id="GO:0042597">
    <property type="term" value="C:periplasmic space"/>
    <property type="evidence" value="ECO:0007669"/>
    <property type="project" value="InterPro"/>
</dbReference>
<keyword evidence="2" id="KW-0479">Metal-binding</keyword>
<sequence>MRGRDIVLAIGGAATAIWIEGARPAQAHAVLSESTPREAQTISGPDLEVALRFNCRIDARRSRLLLITPDMHGAVLPLLEAEAADEMRAALRDLRPGAYRLHWQVLSVDGHITRGDVSFRVGR</sequence>
<keyword evidence="7" id="KW-1185">Reference proteome</keyword>
<evidence type="ECO:0000256" key="3">
    <source>
        <dbReference type="ARBA" id="ARBA00022729"/>
    </source>
</evidence>
<dbReference type="EMBL" id="PUIV01000013">
    <property type="protein sequence ID" value="PWB93979.1"/>
    <property type="molecule type" value="Genomic_DNA"/>
</dbReference>
<proteinExistence type="predicted"/>
<dbReference type="InterPro" id="IPR014756">
    <property type="entry name" value="Ig_E-set"/>
</dbReference>
<evidence type="ECO:0000256" key="2">
    <source>
        <dbReference type="ARBA" id="ARBA00022723"/>
    </source>
</evidence>
<reference evidence="6 7" key="1">
    <citation type="journal article" date="2018" name="Appl. Microbiol. Biotechnol.">
        <title>Co-cultivation of the strictly anaerobic methanogen Methanosarcina barkeri with aerobic methanotrophs in an oxygen-limited membrane bioreactor.</title>
        <authorList>
            <person name="In 't Zandt M.H."/>
            <person name="van den Bosch T.J.M."/>
            <person name="Rijkers R."/>
            <person name="van Kessel M.A.H.J."/>
            <person name="Jetten M.S.M."/>
            <person name="Welte C.U."/>
        </authorList>
    </citation>
    <scope>NUCLEOTIDE SEQUENCE [LARGE SCALE GENOMIC DNA]</scope>
    <source>
        <strain evidence="6 7">DSM 17706</strain>
    </source>
</reference>
<dbReference type="RefSeq" id="WP_108917200.1">
    <property type="nucleotide sequence ID" value="NZ_BGJY01000010.1"/>
</dbReference>
<evidence type="ECO:0000313" key="6">
    <source>
        <dbReference type="EMBL" id="PWB93979.1"/>
    </source>
</evidence>
<comment type="subcellular location">
    <subcellularLocation>
        <location evidence="1">Cell envelope</location>
    </subcellularLocation>
</comment>
<dbReference type="InterPro" id="IPR007348">
    <property type="entry name" value="CopC_dom"/>
</dbReference>
<dbReference type="InterPro" id="IPR014755">
    <property type="entry name" value="Cu-Rt/internalin_Ig-like"/>
</dbReference>
<evidence type="ECO:0000256" key="1">
    <source>
        <dbReference type="ARBA" id="ARBA00004196"/>
    </source>
</evidence>
<keyword evidence="3" id="KW-0732">Signal</keyword>
<dbReference type="GO" id="GO:0046688">
    <property type="term" value="P:response to copper ion"/>
    <property type="evidence" value="ECO:0007669"/>
    <property type="project" value="InterPro"/>
</dbReference>
<gene>
    <name evidence="6" type="ORF">C5689_10340</name>
</gene>
<dbReference type="GO" id="GO:0005507">
    <property type="term" value="F:copper ion binding"/>
    <property type="evidence" value="ECO:0007669"/>
    <property type="project" value="InterPro"/>
</dbReference>
<dbReference type="SUPFAM" id="SSF81296">
    <property type="entry name" value="E set domains"/>
    <property type="match status" value="1"/>
</dbReference>
<dbReference type="AlphaFoldDB" id="A0A2U1SQU3"/>
<evidence type="ECO:0000256" key="4">
    <source>
        <dbReference type="ARBA" id="ARBA00023008"/>
    </source>
</evidence>
<dbReference type="Gene3D" id="2.60.40.1220">
    <property type="match status" value="1"/>
</dbReference>
<dbReference type="PANTHER" id="PTHR34820:SF4">
    <property type="entry name" value="INNER MEMBRANE PROTEIN YEBZ"/>
    <property type="match status" value="1"/>
</dbReference>
<comment type="caution">
    <text evidence="6">The sequence shown here is derived from an EMBL/GenBank/DDBJ whole genome shotgun (WGS) entry which is preliminary data.</text>
</comment>
<dbReference type="Pfam" id="PF04234">
    <property type="entry name" value="CopC"/>
    <property type="match status" value="1"/>
</dbReference>
<name>A0A2U1SQU3_METSR</name>
<keyword evidence="4" id="KW-0186">Copper</keyword>